<name>A0A916X121_9HYPH</name>
<dbReference type="Proteomes" id="UP000605148">
    <property type="component" value="Unassembled WGS sequence"/>
</dbReference>
<dbReference type="OrthoDB" id="8480941at2"/>
<evidence type="ECO:0000256" key="1">
    <source>
        <dbReference type="SAM" id="Phobius"/>
    </source>
</evidence>
<dbReference type="RefSeq" id="WP_150496335.1">
    <property type="nucleotide sequence ID" value="NZ_BMFA01000006.1"/>
</dbReference>
<accession>A0A916X121</accession>
<reference evidence="2" key="1">
    <citation type="journal article" date="2014" name="Int. J. Syst. Evol. Microbiol.">
        <title>Complete genome sequence of Corynebacterium casei LMG S-19264T (=DSM 44701T), isolated from a smear-ripened cheese.</title>
        <authorList>
            <consortium name="US DOE Joint Genome Institute (JGI-PGF)"/>
            <person name="Walter F."/>
            <person name="Albersmeier A."/>
            <person name="Kalinowski J."/>
            <person name="Ruckert C."/>
        </authorList>
    </citation>
    <scope>NUCLEOTIDE SEQUENCE</scope>
    <source>
        <strain evidence="2">CGMCC 1.12426</strain>
    </source>
</reference>
<dbReference type="EMBL" id="BMFA01000006">
    <property type="protein sequence ID" value="GGB49247.1"/>
    <property type="molecule type" value="Genomic_DNA"/>
</dbReference>
<comment type="caution">
    <text evidence="2">The sequence shown here is derived from an EMBL/GenBank/DDBJ whole genome shotgun (WGS) entry which is preliminary data.</text>
</comment>
<dbReference type="AlphaFoldDB" id="A0A916X121"/>
<gene>
    <name evidence="2" type="ORF">GCM10011316_21720</name>
</gene>
<proteinExistence type="predicted"/>
<protein>
    <submittedName>
        <fullName evidence="2">Uncharacterized protein</fullName>
    </submittedName>
</protein>
<feature type="transmembrane region" description="Helical" evidence="1">
    <location>
        <begin position="12"/>
        <end position="39"/>
    </location>
</feature>
<keyword evidence="1" id="KW-0472">Membrane</keyword>
<evidence type="ECO:0000313" key="3">
    <source>
        <dbReference type="Proteomes" id="UP000605148"/>
    </source>
</evidence>
<keyword evidence="3" id="KW-1185">Reference proteome</keyword>
<keyword evidence="1" id="KW-1133">Transmembrane helix</keyword>
<sequence>MVKGKIVFKGNFWEFFFMAIGLMILSIITFGLLLPYLFYWQLKYFFNNMEIEMYDNRASVPQAY</sequence>
<evidence type="ECO:0000313" key="2">
    <source>
        <dbReference type="EMBL" id="GGB49247.1"/>
    </source>
</evidence>
<organism evidence="2 3">
    <name type="scientific">Roseibium aquae</name>
    <dbReference type="NCBI Taxonomy" id="1323746"/>
    <lineage>
        <taxon>Bacteria</taxon>
        <taxon>Pseudomonadati</taxon>
        <taxon>Pseudomonadota</taxon>
        <taxon>Alphaproteobacteria</taxon>
        <taxon>Hyphomicrobiales</taxon>
        <taxon>Stappiaceae</taxon>
        <taxon>Roseibium</taxon>
    </lineage>
</organism>
<reference evidence="2" key="2">
    <citation type="submission" date="2020-09" db="EMBL/GenBank/DDBJ databases">
        <authorList>
            <person name="Sun Q."/>
            <person name="Zhou Y."/>
        </authorList>
    </citation>
    <scope>NUCLEOTIDE SEQUENCE</scope>
    <source>
        <strain evidence="2">CGMCC 1.12426</strain>
    </source>
</reference>
<keyword evidence="1" id="KW-0812">Transmembrane</keyword>